<accession>A0A0C9ZD19</accession>
<dbReference type="HOGENOM" id="CLU_2758746_0_0_1"/>
<dbReference type="AlphaFoldDB" id="A0A0C9ZD19"/>
<reference evidence="2" key="2">
    <citation type="submission" date="2015-01" db="EMBL/GenBank/DDBJ databases">
        <title>Evolutionary Origins and Diversification of the Mycorrhizal Mutualists.</title>
        <authorList>
            <consortium name="DOE Joint Genome Institute"/>
            <consortium name="Mycorrhizal Genomics Consortium"/>
            <person name="Kohler A."/>
            <person name="Kuo A."/>
            <person name="Nagy L.G."/>
            <person name="Floudas D."/>
            <person name="Copeland A."/>
            <person name="Barry K.W."/>
            <person name="Cichocki N."/>
            <person name="Veneault-Fourrey C."/>
            <person name="LaButti K."/>
            <person name="Lindquist E.A."/>
            <person name="Lipzen A."/>
            <person name="Lundell T."/>
            <person name="Morin E."/>
            <person name="Murat C."/>
            <person name="Riley R."/>
            <person name="Ohm R."/>
            <person name="Sun H."/>
            <person name="Tunlid A."/>
            <person name="Henrissat B."/>
            <person name="Grigoriev I.V."/>
            <person name="Hibbett D.S."/>
            <person name="Martin F."/>
        </authorList>
    </citation>
    <scope>NUCLEOTIDE SEQUENCE [LARGE SCALE GENOMIC DNA]</scope>
    <source>
        <strain evidence="2">441</strain>
    </source>
</reference>
<name>A0A0C9ZD19_9AGAM</name>
<reference evidence="1 2" key="1">
    <citation type="submission" date="2014-04" db="EMBL/GenBank/DDBJ databases">
        <authorList>
            <consortium name="DOE Joint Genome Institute"/>
            <person name="Kuo A."/>
            <person name="Kohler A."/>
            <person name="Costa M.D."/>
            <person name="Nagy L.G."/>
            <person name="Floudas D."/>
            <person name="Copeland A."/>
            <person name="Barry K.W."/>
            <person name="Cichocki N."/>
            <person name="Veneault-Fourrey C."/>
            <person name="LaButti K."/>
            <person name="Lindquist E.A."/>
            <person name="Lipzen A."/>
            <person name="Lundell T."/>
            <person name="Morin E."/>
            <person name="Murat C."/>
            <person name="Sun H."/>
            <person name="Tunlid A."/>
            <person name="Henrissat B."/>
            <person name="Grigoriev I.V."/>
            <person name="Hibbett D.S."/>
            <person name="Martin F."/>
            <person name="Nordberg H.P."/>
            <person name="Cantor M.N."/>
            <person name="Hua S.X."/>
        </authorList>
    </citation>
    <scope>NUCLEOTIDE SEQUENCE [LARGE SCALE GENOMIC DNA]</scope>
    <source>
        <strain evidence="1 2">441</strain>
    </source>
</reference>
<keyword evidence="2" id="KW-1185">Reference proteome</keyword>
<protein>
    <submittedName>
        <fullName evidence="1">Unplaced genomic scaffold scaffold_13, whole genome shotgun sequence</fullName>
    </submittedName>
</protein>
<dbReference type="EMBL" id="KN833697">
    <property type="protein sequence ID" value="KIK27191.1"/>
    <property type="molecule type" value="Genomic_DNA"/>
</dbReference>
<organism evidence="1 2">
    <name type="scientific">Pisolithus microcarpus 441</name>
    <dbReference type="NCBI Taxonomy" id="765257"/>
    <lineage>
        <taxon>Eukaryota</taxon>
        <taxon>Fungi</taxon>
        <taxon>Dikarya</taxon>
        <taxon>Basidiomycota</taxon>
        <taxon>Agaricomycotina</taxon>
        <taxon>Agaricomycetes</taxon>
        <taxon>Agaricomycetidae</taxon>
        <taxon>Boletales</taxon>
        <taxon>Sclerodermatineae</taxon>
        <taxon>Pisolithaceae</taxon>
        <taxon>Pisolithus</taxon>
    </lineage>
</organism>
<proteinExistence type="predicted"/>
<dbReference type="Proteomes" id="UP000054018">
    <property type="component" value="Unassembled WGS sequence"/>
</dbReference>
<evidence type="ECO:0000313" key="1">
    <source>
        <dbReference type="EMBL" id="KIK27191.1"/>
    </source>
</evidence>
<gene>
    <name evidence="1" type="ORF">PISMIDRAFT_201345</name>
</gene>
<evidence type="ECO:0000313" key="2">
    <source>
        <dbReference type="Proteomes" id="UP000054018"/>
    </source>
</evidence>
<sequence>MCTPYAKLCPVSRSTLTTELTSNHRQFPSSQLMIRWDTQVPWQHGKWSPIGCPGTSGSQPLVGLKMVNAY</sequence>